<dbReference type="OrthoDB" id="20872at2759"/>
<sequence length="268" mass="30197">MGSTQATRSVSRIWIPLMQKDHPGLRHYSRLLWPEVFCPVRLIRKHRFMQVAQASEDEEHGEQVTATDPASLLDVVQHVDIVSMDIHESILIKNPYATTVNAPRWQPRLAGSPFLIPRKRRIDTTGDGSETPNGDDIQNELYGVVVVFKKRKCKPASCKIIRAWNSSQQKDLHQDDFQDMTDIDAKDNVFVAVQKLPCPSKDNTEGLEPRFLGLVQVVFDKTDMMDELCLSSNGGVRAAEGILQYFGVENSDEEIGSMSMAFISEPIQ</sequence>
<dbReference type="STRING" id="413071.G9N5J0"/>
<dbReference type="GeneID" id="25796926"/>
<name>G9N5J0_HYPVG</name>
<dbReference type="HOGENOM" id="CLU_1038517_0_0_1"/>
<evidence type="ECO:0000313" key="2">
    <source>
        <dbReference type="Proteomes" id="UP000007115"/>
    </source>
</evidence>
<comment type="caution">
    <text evidence="1">The sequence shown here is derived from an EMBL/GenBank/DDBJ whole genome shotgun (WGS) entry which is preliminary data.</text>
</comment>
<dbReference type="RefSeq" id="XP_013952232.1">
    <property type="nucleotide sequence ID" value="XM_014096757.1"/>
</dbReference>
<dbReference type="Proteomes" id="UP000007115">
    <property type="component" value="Unassembled WGS sequence"/>
</dbReference>
<proteinExistence type="predicted"/>
<dbReference type="VEuPathDB" id="FungiDB:TRIVIDRAFT_67248"/>
<organism evidence="1 2">
    <name type="scientific">Hypocrea virens (strain Gv29-8 / FGSC 10586)</name>
    <name type="common">Gliocladium virens</name>
    <name type="synonym">Trichoderma virens</name>
    <dbReference type="NCBI Taxonomy" id="413071"/>
    <lineage>
        <taxon>Eukaryota</taxon>
        <taxon>Fungi</taxon>
        <taxon>Dikarya</taxon>
        <taxon>Ascomycota</taxon>
        <taxon>Pezizomycotina</taxon>
        <taxon>Sordariomycetes</taxon>
        <taxon>Hypocreomycetidae</taxon>
        <taxon>Hypocreales</taxon>
        <taxon>Hypocreaceae</taxon>
        <taxon>Trichoderma</taxon>
    </lineage>
</organism>
<gene>
    <name evidence="1" type="ORF">TRIVIDRAFT_67248</name>
</gene>
<dbReference type="InParanoid" id="G9N5J0"/>
<keyword evidence="2" id="KW-1185">Reference proteome</keyword>
<dbReference type="EMBL" id="ABDF02000087">
    <property type="protein sequence ID" value="EHK18032.1"/>
    <property type="molecule type" value="Genomic_DNA"/>
</dbReference>
<accession>G9N5J0</accession>
<evidence type="ECO:0000313" key="1">
    <source>
        <dbReference type="EMBL" id="EHK18032.1"/>
    </source>
</evidence>
<reference evidence="1 2" key="1">
    <citation type="journal article" date="2011" name="Genome Biol.">
        <title>Comparative genome sequence analysis underscores mycoparasitism as the ancestral life style of Trichoderma.</title>
        <authorList>
            <person name="Kubicek C.P."/>
            <person name="Herrera-Estrella A."/>
            <person name="Seidl-Seiboth V."/>
            <person name="Martinez D.A."/>
            <person name="Druzhinina I.S."/>
            <person name="Thon M."/>
            <person name="Zeilinger S."/>
            <person name="Casas-Flores S."/>
            <person name="Horwitz B.A."/>
            <person name="Mukherjee P.K."/>
            <person name="Mukherjee M."/>
            <person name="Kredics L."/>
            <person name="Alcaraz L.D."/>
            <person name="Aerts A."/>
            <person name="Antal Z."/>
            <person name="Atanasova L."/>
            <person name="Cervantes-Badillo M.G."/>
            <person name="Challacombe J."/>
            <person name="Chertkov O."/>
            <person name="McCluskey K."/>
            <person name="Coulpier F."/>
            <person name="Deshpande N."/>
            <person name="von Doehren H."/>
            <person name="Ebbole D.J."/>
            <person name="Esquivel-Naranjo E.U."/>
            <person name="Fekete E."/>
            <person name="Flipphi M."/>
            <person name="Glaser F."/>
            <person name="Gomez-Rodriguez E.Y."/>
            <person name="Gruber S."/>
            <person name="Han C."/>
            <person name="Henrissat B."/>
            <person name="Hermosa R."/>
            <person name="Hernandez-Onate M."/>
            <person name="Karaffa L."/>
            <person name="Kosti I."/>
            <person name="Le Crom S."/>
            <person name="Lindquist E."/>
            <person name="Lucas S."/>
            <person name="Luebeck M."/>
            <person name="Luebeck P.S."/>
            <person name="Margeot A."/>
            <person name="Metz B."/>
            <person name="Misra M."/>
            <person name="Nevalainen H."/>
            <person name="Omann M."/>
            <person name="Packer N."/>
            <person name="Perrone G."/>
            <person name="Uresti-Rivera E.E."/>
            <person name="Salamov A."/>
            <person name="Schmoll M."/>
            <person name="Seiboth B."/>
            <person name="Shapiro H."/>
            <person name="Sukno S."/>
            <person name="Tamayo-Ramos J.A."/>
            <person name="Tisch D."/>
            <person name="Wiest A."/>
            <person name="Wilkinson H.H."/>
            <person name="Zhang M."/>
            <person name="Coutinho P.M."/>
            <person name="Kenerley C.M."/>
            <person name="Monte E."/>
            <person name="Baker S.E."/>
            <person name="Grigoriev I.V."/>
        </authorList>
    </citation>
    <scope>NUCLEOTIDE SEQUENCE [LARGE SCALE GENOMIC DNA]</scope>
    <source>
        <strain evidence="2">Gv29-8 / FGSC 10586</strain>
    </source>
</reference>
<protein>
    <submittedName>
        <fullName evidence="1">Uncharacterized protein</fullName>
    </submittedName>
</protein>
<dbReference type="AlphaFoldDB" id="G9N5J0"/>